<dbReference type="InterPro" id="IPR015797">
    <property type="entry name" value="NUDIX_hydrolase-like_dom_sf"/>
</dbReference>
<evidence type="ECO:0000313" key="10">
    <source>
        <dbReference type="Proteomes" id="UP001205843"/>
    </source>
</evidence>
<evidence type="ECO:0000256" key="1">
    <source>
        <dbReference type="ARBA" id="ARBA00001936"/>
    </source>
</evidence>
<dbReference type="SUPFAM" id="SSF55811">
    <property type="entry name" value="Nudix"/>
    <property type="match status" value="1"/>
</dbReference>
<dbReference type="GO" id="GO:0030145">
    <property type="term" value="F:manganese ion binding"/>
    <property type="evidence" value="ECO:0007669"/>
    <property type="project" value="InterPro"/>
</dbReference>
<evidence type="ECO:0000256" key="4">
    <source>
        <dbReference type="ARBA" id="ARBA00022723"/>
    </source>
</evidence>
<name>A0AAE3G881_9GAMM</name>
<sequence length="197" mass="22503">MDIDLEPELRRRLGSADRNGRVGGMRHLSPDSLTPSAVLVPVLQRNDGYAMLLTRRSQRMRDHAGQIAFPGGRMEVDDRTSRETALREAHEEIGLPPQRVQIVGRLMPYYTVTGYLIHPWVGLIREPPPWRPNAAEVDEIFEVPVTFLLDARNHSVETVERDGHRYKIYAMPYGGYHIWGATAGIIHQLYQLLRTDL</sequence>
<dbReference type="AlphaFoldDB" id="A0AAE3G881"/>
<evidence type="ECO:0000313" key="9">
    <source>
        <dbReference type="EMBL" id="MCP1676243.1"/>
    </source>
</evidence>
<dbReference type="CDD" id="cd03426">
    <property type="entry name" value="NUDIX_CoAse_Nudt7"/>
    <property type="match status" value="1"/>
</dbReference>
<dbReference type="RefSeq" id="WP_253481529.1">
    <property type="nucleotide sequence ID" value="NZ_JALJXV010000008.1"/>
</dbReference>
<keyword evidence="6" id="KW-0460">Magnesium</keyword>
<keyword evidence="5" id="KW-0378">Hydrolase</keyword>
<reference evidence="9" key="1">
    <citation type="submission" date="2022-03" db="EMBL/GenBank/DDBJ databases">
        <title>Genomic Encyclopedia of Type Strains, Phase III (KMG-III): the genomes of soil and plant-associated and newly described type strains.</title>
        <authorList>
            <person name="Whitman W."/>
        </authorList>
    </citation>
    <scope>NUCLEOTIDE SEQUENCE</scope>
    <source>
        <strain evidence="9">ANL 6-2</strain>
    </source>
</reference>
<organism evidence="9 10">
    <name type="scientific">Natronocella acetinitrilica</name>
    <dbReference type="NCBI Taxonomy" id="414046"/>
    <lineage>
        <taxon>Bacteria</taxon>
        <taxon>Pseudomonadati</taxon>
        <taxon>Pseudomonadota</taxon>
        <taxon>Gammaproteobacteria</taxon>
        <taxon>Chromatiales</taxon>
        <taxon>Ectothiorhodospiraceae</taxon>
        <taxon>Natronocella</taxon>
    </lineage>
</organism>
<comment type="similarity">
    <text evidence="3">Belongs to the Nudix hydrolase family. PCD1 subfamily.</text>
</comment>
<dbReference type="PROSITE" id="PS01293">
    <property type="entry name" value="NUDIX_COA"/>
    <property type="match status" value="1"/>
</dbReference>
<dbReference type="InterPro" id="IPR000086">
    <property type="entry name" value="NUDIX_hydrolase_dom"/>
</dbReference>
<gene>
    <name evidence="9" type="ORF">J2T57_003402</name>
</gene>
<proteinExistence type="inferred from homology"/>
<dbReference type="PROSITE" id="PS51462">
    <property type="entry name" value="NUDIX"/>
    <property type="match status" value="1"/>
</dbReference>
<dbReference type="InterPro" id="IPR000059">
    <property type="entry name" value="NUDIX_hydrolase_NudL_CS"/>
</dbReference>
<evidence type="ECO:0000256" key="7">
    <source>
        <dbReference type="ARBA" id="ARBA00023211"/>
    </source>
</evidence>
<evidence type="ECO:0000259" key="8">
    <source>
        <dbReference type="PROSITE" id="PS51462"/>
    </source>
</evidence>
<dbReference type="PANTHER" id="PTHR12992">
    <property type="entry name" value="NUDIX HYDROLASE"/>
    <property type="match status" value="1"/>
</dbReference>
<dbReference type="PANTHER" id="PTHR12992:SF11">
    <property type="entry name" value="MITOCHONDRIAL COENZYME A DIPHOSPHATASE NUDT8"/>
    <property type="match status" value="1"/>
</dbReference>
<dbReference type="Pfam" id="PF00293">
    <property type="entry name" value="NUDIX"/>
    <property type="match status" value="1"/>
</dbReference>
<dbReference type="InterPro" id="IPR045121">
    <property type="entry name" value="CoAse"/>
</dbReference>
<dbReference type="NCBIfam" id="NF007980">
    <property type="entry name" value="PRK10707.1"/>
    <property type="match status" value="1"/>
</dbReference>
<keyword evidence="4" id="KW-0479">Metal-binding</keyword>
<comment type="caution">
    <text evidence="9">The sequence shown here is derived from an EMBL/GenBank/DDBJ whole genome shotgun (WGS) entry which is preliminary data.</text>
</comment>
<keyword evidence="7" id="KW-0464">Manganese</keyword>
<dbReference type="EMBL" id="JALJXV010000008">
    <property type="protein sequence ID" value="MCP1676243.1"/>
    <property type="molecule type" value="Genomic_DNA"/>
</dbReference>
<comment type="cofactor">
    <cofactor evidence="2">
        <name>Mg(2+)</name>
        <dbReference type="ChEBI" id="CHEBI:18420"/>
    </cofactor>
</comment>
<comment type="cofactor">
    <cofactor evidence="1">
        <name>Mn(2+)</name>
        <dbReference type="ChEBI" id="CHEBI:29035"/>
    </cofactor>
</comment>
<evidence type="ECO:0000256" key="2">
    <source>
        <dbReference type="ARBA" id="ARBA00001946"/>
    </source>
</evidence>
<dbReference type="GO" id="GO:0009132">
    <property type="term" value="P:nucleoside diphosphate metabolic process"/>
    <property type="evidence" value="ECO:0007669"/>
    <property type="project" value="InterPro"/>
</dbReference>
<feature type="domain" description="Nudix hydrolase" evidence="8">
    <location>
        <begin position="33"/>
        <end position="171"/>
    </location>
</feature>
<evidence type="ECO:0000256" key="3">
    <source>
        <dbReference type="ARBA" id="ARBA00006506"/>
    </source>
</evidence>
<evidence type="ECO:0000256" key="6">
    <source>
        <dbReference type="ARBA" id="ARBA00022842"/>
    </source>
</evidence>
<dbReference type="GO" id="GO:0000287">
    <property type="term" value="F:magnesium ion binding"/>
    <property type="evidence" value="ECO:0007669"/>
    <property type="project" value="InterPro"/>
</dbReference>
<keyword evidence="10" id="KW-1185">Reference proteome</keyword>
<dbReference type="Gene3D" id="3.90.79.10">
    <property type="entry name" value="Nucleoside Triphosphate Pyrophosphohydrolase"/>
    <property type="match status" value="1"/>
</dbReference>
<accession>A0AAE3G881</accession>
<evidence type="ECO:0000256" key="5">
    <source>
        <dbReference type="ARBA" id="ARBA00022801"/>
    </source>
</evidence>
<dbReference type="Proteomes" id="UP001205843">
    <property type="component" value="Unassembled WGS sequence"/>
</dbReference>
<protein>
    <submittedName>
        <fullName evidence="9">8-oxo-dGTP pyrophosphatase MutT (NUDIX family)</fullName>
    </submittedName>
</protein>
<dbReference type="GO" id="GO:0010945">
    <property type="term" value="F:coenzyme A diphosphatase activity"/>
    <property type="evidence" value="ECO:0007669"/>
    <property type="project" value="InterPro"/>
</dbReference>